<dbReference type="EMBL" id="BBIO01000027">
    <property type="protein sequence ID" value="GAK46746.1"/>
    <property type="molecule type" value="Genomic_DNA"/>
</dbReference>
<gene>
    <name evidence="2" type="ORF">M2A_3245</name>
</gene>
<dbReference type="InterPro" id="IPR029032">
    <property type="entry name" value="AhpD-like"/>
</dbReference>
<reference evidence="2 3" key="1">
    <citation type="submission" date="2014-07" db="EMBL/GenBank/DDBJ databases">
        <title>Tepidicaulis marinum gen. nov., sp. nov., a novel marine bacterium denitrifying nitrate to nitrous oxide strictly under microaerobic conditions.</title>
        <authorList>
            <person name="Takeuchi M."/>
            <person name="Yamagishi T."/>
            <person name="Kamagata Y."/>
            <person name="Oshima K."/>
            <person name="Hattori M."/>
            <person name="Katayama T."/>
            <person name="Hanada S."/>
            <person name="Tamaki H."/>
            <person name="Marumo K."/>
            <person name="Maeda H."/>
            <person name="Nedachi M."/>
            <person name="Iwasaki W."/>
            <person name="Suwa Y."/>
            <person name="Sakata S."/>
        </authorList>
    </citation>
    <scope>NUCLEOTIDE SEQUENCE [LARGE SCALE GENOMIC DNA]</scope>
    <source>
        <strain evidence="2 3">MA2</strain>
    </source>
</reference>
<dbReference type="PANTHER" id="PTHR34846:SF5">
    <property type="entry name" value="CARBOXYMUCONOLACTONE DECARBOXYLASE-LIKE DOMAIN-CONTAINING PROTEIN"/>
    <property type="match status" value="1"/>
</dbReference>
<evidence type="ECO:0000313" key="3">
    <source>
        <dbReference type="Proteomes" id="UP000028702"/>
    </source>
</evidence>
<dbReference type="GO" id="GO:0051920">
    <property type="term" value="F:peroxiredoxin activity"/>
    <property type="evidence" value="ECO:0007669"/>
    <property type="project" value="InterPro"/>
</dbReference>
<evidence type="ECO:0000259" key="1">
    <source>
        <dbReference type="Pfam" id="PF02627"/>
    </source>
</evidence>
<dbReference type="Gene3D" id="1.20.1290.10">
    <property type="entry name" value="AhpD-like"/>
    <property type="match status" value="1"/>
</dbReference>
<dbReference type="InterPro" id="IPR003779">
    <property type="entry name" value="CMD-like"/>
</dbReference>
<dbReference type="Proteomes" id="UP000028702">
    <property type="component" value="Unassembled WGS sequence"/>
</dbReference>
<protein>
    <submittedName>
        <fullName evidence="2">Carboxymuconolactone decarboxylase</fullName>
    </submittedName>
</protein>
<accession>A0A081BFC8</accession>
<proteinExistence type="predicted"/>
<dbReference type="Pfam" id="PF02627">
    <property type="entry name" value="CMD"/>
    <property type="match status" value="1"/>
</dbReference>
<feature type="domain" description="Carboxymuconolactone decarboxylase-like" evidence="1">
    <location>
        <begin position="41"/>
        <end position="124"/>
    </location>
</feature>
<evidence type="ECO:0000313" key="2">
    <source>
        <dbReference type="EMBL" id="GAK46746.1"/>
    </source>
</evidence>
<dbReference type="PANTHER" id="PTHR34846">
    <property type="entry name" value="4-CARBOXYMUCONOLACTONE DECARBOXYLASE FAMILY PROTEIN (AFU_ORTHOLOGUE AFUA_6G11590)"/>
    <property type="match status" value="1"/>
</dbReference>
<dbReference type="RefSeq" id="WP_045449680.1">
    <property type="nucleotide sequence ID" value="NZ_BBIO01000027.1"/>
</dbReference>
<dbReference type="AlphaFoldDB" id="A0A081BFC8"/>
<name>A0A081BFC8_9HYPH</name>
<dbReference type="SUPFAM" id="SSF69118">
    <property type="entry name" value="AhpD-like"/>
    <property type="match status" value="1"/>
</dbReference>
<comment type="caution">
    <text evidence="2">The sequence shown here is derived from an EMBL/GenBank/DDBJ whole genome shotgun (WGS) entry which is preliminary data.</text>
</comment>
<dbReference type="eggNOG" id="COG2128">
    <property type="taxonomic scope" value="Bacteria"/>
</dbReference>
<dbReference type="STRING" id="1333998.M2A_3245"/>
<keyword evidence="3" id="KW-1185">Reference proteome</keyword>
<sequence length="181" mass="20279">MRVTKARIQPLDPKDMSEETREIAAKAGKDLNIFRTMANHPKMLKKFLVYGGYILAGSTLPARERELVILRIGYLCQAGYEWTQHVRIAREAGMSDEEIRSCVSGPQTPGLSAADKALLQATDELHHDQHISDAAWAELAKHFSEQQMMDIVMTAGQYTMVSMALNSFGVQLEEGEVQWNV</sequence>
<organism evidence="2 3">
    <name type="scientific">Tepidicaulis marinus</name>
    <dbReference type="NCBI Taxonomy" id="1333998"/>
    <lineage>
        <taxon>Bacteria</taxon>
        <taxon>Pseudomonadati</taxon>
        <taxon>Pseudomonadota</taxon>
        <taxon>Alphaproteobacteria</taxon>
        <taxon>Hyphomicrobiales</taxon>
        <taxon>Parvibaculaceae</taxon>
        <taxon>Tepidicaulis</taxon>
    </lineage>
</organism>